<keyword evidence="9" id="KW-0479">Metal-binding</keyword>
<dbReference type="InterPro" id="IPR004101">
    <property type="entry name" value="Mur_ligase_C"/>
</dbReference>
<evidence type="ECO:0000256" key="5">
    <source>
        <dbReference type="ARBA" id="ARBA00013023"/>
    </source>
</evidence>
<dbReference type="NCBIfam" id="NF008101">
    <property type="entry name" value="PRK10846.1"/>
    <property type="match status" value="1"/>
</dbReference>
<evidence type="ECO:0000259" key="22">
    <source>
        <dbReference type="Pfam" id="PF02875"/>
    </source>
</evidence>
<comment type="catalytic activity">
    <reaction evidence="17">
        <text>(6S)-5,6,7,8-tetrahydrofolyl-(gamma-L-Glu)(n) + L-glutamate + ATP = (6S)-5,6,7,8-tetrahydrofolyl-(gamma-L-Glu)(n+1) + ADP + phosphate + H(+)</text>
        <dbReference type="Rhea" id="RHEA:10580"/>
        <dbReference type="Rhea" id="RHEA-COMP:14738"/>
        <dbReference type="Rhea" id="RHEA-COMP:14740"/>
        <dbReference type="ChEBI" id="CHEBI:15378"/>
        <dbReference type="ChEBI" id="CHEBI:29985"/>
        <dbReference type="ChEBI" id="CHEBI:30616"/>
        <dbReference type="ChEBI" id="CHEBI:43474"/>
        <dbReference type="ChEBI" id="CHEBI:141005"/>
        <dbReference type="ChEBI" id="CHEBI:456216"/>
        <dbReference type="EC" id="6.3.2.17"/>
    </reaction>
</comment>
<dbReference type="Pfam" id="PF02875">
    <property type="entry name" value="Mur_ligase_C"/>
    <property type="match status" value="1"/>
</dbReference>
<dbReference type="RefSeq" id="WP_131482289.1">
    <property type="nucleotide sequence ID" value="NZ_SJDL01000019.1"/>
</dbReference>
<evidence type="ECO:0000256" key="6">
    <source>
        <dbReference type="ARBA" id="ARBA00013025"/>
    </source>
</evidence>
<comment type="catalytic activity">
    <reaction evidence="18">
        <text>10-formyltetrahydrofolyl-(gamma-L-Glu)(n) + L-glutamate + ATP = 10-formyltetrahydrofolyl-(gamma-L-Glu)(n+1) + ADP + phosphate + H(+)</text>
        <dbReference type="Rhea" id="RHEA:51904"/>
        <dbReference type="Rhea" id="RHEA-COMP:13088"/>
        <dbReference type="Rhea" id="RHEA-COMP:14300"/>
        <dbReference type="ChEBI" id="CHEBI:15378"/>
        <dbReference type="ChEBI" id="CHEBI:29985"/>
        <dbReference type="ChEBI" id="CHEBI:30616"/>
        <dbReference type="ChEBI" id="CHEBI:43474"/>
        <dbReference type="ChEBI" id="CHEBI:134413"/>
        <dbReference type="ChEBI" id="CHEBI:456216"/>
        <dbReference type="EC" id="6.3.2.17"/>
    </reaction>
</comment>
<evidence type="ECO:0000256" key="3">
    <source>
        <dbReference type="ARBA" id="ARBA00005150"/>
    </source>
</evidence>
<feature type="domain" description="Mur ligase central" evidence="23">
    <location>
        <begin position="52"/>
        <end position="224"/>
    </location>
</feature>
<comment type="pathway">
    <text evidence="3">Cofactor biosynthesis; tetrahydrofolylpolyglutamate biosynthesis.</text>
</comment>
<evidence type="ECO:0000256" key="13">
    <source>
        <dbReference type="ARBA" id="ARBA00022909"/>
    </source>
</evidence>
<keyword evidence="10 21" id="KW-0547">Nucleotide-binding</keyword>
<evidence type="ECO:0000256" key="9">
    <source>
        <dbReference type="ARBA" id="ARBA00022723"/>
    </source>
</evidence>
<evidence type="ECO:0000256" key="2">
    <source>
        <dbReference type="ARBA" id="ARBA00004799"/>
    </source>
</evidence>
<keyword evidence="13" id="KW-0289">Folate biosynthesis</keyword>
<keyword evidence="25" id="KW-1185">Reference proteome</keyword>
<sequence>MPRAPEPGATVDQWLAYLEALHPTEIDLGLDRVLLVLRRLFPGKPEARIITVGGTNGKGTTVAAIERLLLSRGRKVGAYTSPHLQRYNERVRLNGEDVSDAALVGAFEAVEAARRDVSLTYFEFGTLAAFLLFRDAGIEDWILEVGLGGRLDAVNVLDADLAIITSVDLDHTAWLGDDRDQIGFEKAGILRYRQNAIYGDEDPPRSVLQQAAAQKVRLYRFGEAYRLESDDSGLRRVVTAGWQVALPGTTLPERSLAAAVQAIRLLEPEMSPEAIHRALADVRVAGRFEQLLSSPALYVDVGHNPHAARWLRERIAALSVRGKVHAVYACLSDKDTAGVVAAMAAVVDRWFLAPLDVPRGLDIDTLVRRVEPVVGDKAVVERAGSVAEAIEAAREVAGENDCIIVFGSFFTVAEARSAVPG</sequence>
<name>A0ABY1ZN54_9GAMM</name>
<dbReference type="SUPFAM" id="SSF53244">
    <property type="entry name" value="MurD-like peptide ligases, peptide-binding domain"/>
    <property type="match status" value="1"/>
</dbReference>
<evidence type="ECO:0000256" key="19">
    <source>
        <dbReference type="ARBA" id="ARBA00049035"/>
    </source>
</evidence>
<dbReference type="PIRSF" id="PIRSF001563">
    <property type="entry name" value="Folylpolyglu_synth"/>
    <property type="match status" value="1"/>
</dbReference>
<dbReference type="Pfam" id="PF08245">
    <property type="entry name" value="Mur_ligase_M"/>
    <property type="match status" value="1"/>
</dbReference>
<evidence type="ECO:0000313" key="25">
    <source>
        <dbReference type="Proteomes" id="UP000313645"/>
    </source>
</evidence>
<comment type="function">
    <text evidence="1">Functions in two distinct reactions of the de novo folate biosynthetic pathway. Catalyzes the addition of a glutamate residue to dihydropteroate (7,8-dihydropteroate or H2Pte) to form dihydrofolate (7,8-dihydrofolate monoglutamate or H2Pte-Glu). Also catalyzes successive additions of L-glutamate to tetrahydrofolate or 10-formyltetrahydrofolate or 5,10-methylenetetrahydrofolate, leading to folylpolyglutamate derivatives.</text>
</comment>
<dbReference type="SUPFAM" id="SSF53623">
    <property type="entry name" value="MurD-like peptide ligases, catalytic domain"/>
    <property type="match status" value="1"/>
</dbReference>
<dbReference type="PROSITE" id="PS01011">
    <property type="entry name" value="FOLYLPOLYGLU_SYNT_1"/>
    <property type="match status" value="1"/>
</dbReference>
<evidence type="ECO:0000256" key="10">
    <source>
        <dbReference type="ARBA" id="ARBA00022741"/>
    </source>
</evidence>
<dbReference type="PANTHER" id="PTHR11136:SF0">
    <property type="entry name" value="DIHYDROFOLATE SYNTHETASE-RELATED"/>
    <property type="match status" value="1"/>
</dbReference>
<dbReference type="InterPro" id="IPR013221">
    <property type="entry name" value="Mur_ligase_cen"/>
</dbReference>
<keyword evidence="11 21" id="KW-0067">ATP-binding</keyword>
<evidence type="ECO:0000256" key="8">
    <source>
        <dbReference type="ARBA" id="ARBA00022598"/>
    </source>
</evidence>
<dbReference type="InterPro" id="IPR018109">
    <property type="entry name" value="Folylpolyglutamate_synth_CS"/>
</dbReference>
<comment type="pathway">
    <text evidence="2">Cofactor biosynthesis; tetrahydrofolate biosynthesis; 7,8-dihydrofolate from 2-amino-4-hydroxy-6-hydroxymethyl-7,8-dihydropteridine diphosphate and 4-aminobenzoate: step 2/2.</text>
</comment>
<dbReference type="Proteomes" id="UP000313645">
    <property type="component" value="Unassembled WGS sequence"/>
</dbReference>
<evidence type="ECO:0000256" key="14">
    <source>
        <dbReference type="ARBA" id="ARBA00030048"/>
    </source>
</evidence>
<evidence type="ECO:0000259" key="23">
    <source>
        <dbReference type="Pfam" id="PF08245"/>
    </source>
</evidence>
<dbReference type="EMBL" id="SJDL01000019">
    <property type="protein sequence ID" value="TBW54751.1"/>
    <property type="molecule type" value="Genomic_DNA"/>
</dbReference>
<evidence type="ECO:0000256" key="16">
    <source>
        <dbReference type="ARBA" id="ARBA00032510"/>
    </source>
</evidence>
<organism evidence="24 25">
    <name type="scientific">Marinobacter halodurans</name>
    <dbReference type="NCBI Taxonomy" id="2528979"/>
    <lineage>
        <taxon>Bacteria</taxon>
        <taxon>Pseudomonadati</taxon>
        <taxon>Pseudomonadota</taxon>
        <taxon>Gammaproteobacteria</taxon>
        <taxon>Pseudomonadales</taxon>
        <taxon>Marinobacteraceae</taxon>
        <taxon>Marinobacter</taxon>
    </lineage>
</organism>
<dbReference type="Gene3D" id="3.40.1190.10">
    <property type="entry name" value="Mur-like, catalytic domain"/>
    <property type="match status" value="1"/>
</dbReference>
<evidence type="ECO:0000313" key="24">
    <source>
        <dbReference type="EMBL" id="TBW54751.1"/>
    </source>
</evidence>
<accession>A0ABY1ZN54</accession>
<reference evidence="24 25" key="1">
    <citation type="submission" date="2019-02" db="EMBL/GenBank/DDBJ databases">
        <title>Marinobacter halodurans sp. nov., a marine bacterium isolated from sea tidal flat.</title>
        <authorList>
            <person name="Yoo Y."/>
            <person name="Lee D.W."/>
            <person name="Kim B.S."/>
            <person name="Kim J.-J."/>
        </authorList>
    </citation>
    <scope>NUCLEOTIDE SEQUENCE [LARGE SCALE GENOMIC DNA]</scope>
    <source>
        <strain evidence="24 25">YJ-S3-2</strain>
    </source>
</reference>
<evidence type="ECO:0000256" key="7">
    <source>
        <dbReference type="ARBA" id="ARBA00019357"/>
    </source>
</evidence>
<evidence type="ECO:0000256" key="18">
    <source>
        <dbReference type="ARBA" id="ARBA00047808"/>
    </source>
</evidence>
<dbReference type="PANTHER" id="PTHR11136">
    <property type="entry name" value="FOLYLPOLYGLUTAMATE SYNTHASE-RELATED"/>
    <property type="match status" value="1"/>
</dbReference>
<evidence type="ECO:0000256" key="17">
    <source>
        <dbReference type="ARBA" id="ARBA00047493"/>
    </source>
</evidence>
<keyword evidence="8 21" id="KW-0436">Ligase</keyword>
<dbReference type="InterPro" id="IPR036565">
    <property type="entry name" value="Mur-like_cat_sf"/>
</dbReference>
<dbReference type="NCBIfam" id="TIGR01499">
    <property type="entry name" value="folC"/>
    <property type="match status" value="1"/>
</dbReference>
<dbReference type="EC" id="6.3.2.17" evidence="6"/>
<evidence type="ECO:0000256" key="15">
    <source>
        <dbReference type="ARBA" id="ARBA00030592"/>
    </source>
</evidence>
<comment type="caution">
    <text evidence="24">The sequence shown here is derived from an EMBL/GenBank/DDBJ whole genome shotgun (WGS) entry which is preliminary data.</text>
</comment>
<evidence type="ECO:0000256" key="4">
    <source>
        <dbReference type="ARBA" id="ARBA00008276"/>
    </source>
</evidence>
<evidence type="ECO:0000256" key="11">
    <source>
        <dbReference type="ARBA" id="ARBA00022840"/>
    </source>
</evidence>
<proteinExistence type="inferred from homology"/>
<comment type="catalytic activity">
    <reaction evidence="20">
        <text>7,8-dihydropteroate + L-glutamate + ATP = 7,8-dihydrofolate + ADP + phosphate + H(+)</text>
        <dbReference type="Rhea" id="RHEA:23584"/>
        <dbReference type="ChEBI" id="CHEBI:15378"/>
        <dbReference type="ChEBI" id="CHEBI:17839"/>
        <dbReference type="ChEBI" id="CHEBI:29985"/>
        <dbReference type="ChEBI" id="CHEBI:30616"/>
        <dbReference type="ChEBI" id="CHEBI:43474"/>
        <dbReference type="ChEBI" id="CHEBI:57451"/>
        <dbReference type="ChEBI" id="CHEBI:456216"/>
        <dbReference type="EC" id="6.3.2.12"/>
    </reaction>
</comment>
<gene>
    <name evidence="24" type="primary">folC</name>
    <name evidence="24" type="ORF">EZI54_12845</name>
</gene>
<evidence type="ECO:0000256" key="12">
    <source>
        <dbReference type="ARBA" id="ARBA00022842"/>
    </source>
</evidence>
<protein>
    <recommendedName>
        <fullName evidence="7">Dihydrofolate synthase/folylpolyglutamate synthase</fullName>
        <ecNumber evidence="5">6.3.2.12</ecNumber>
        <ecNumber evidence="6">6.3.2.17</ecNumber>
    </recommendedName>
    <alternativeName>
        <fullName evidence="16">Folylpoly-gamma-glutamate synthetase-dihydrofolate synthetase</fullName>
    </alternativeName>
    <alternativeName>
        <fullName evidence="14">Folylpolyglutamate synthetase</fullName>
    </alternativeName>
    <alternativeName>
        <fullName evidence="15">Tetrahydrofolylpolyglutamate synthase</fullName>
    </alternativeName>
</protein>
<dbReference type="InterPro" id="IPR001645">
    <property type="entry name" value="Folylpolyglutamate_synth"/>
</dbReference>
<dbReference type="InterPro" id="IPR036615">
    <property type="entry name" value="Mur_ligase_C_dom_sf"/>
</dbReference>
<feature type="domain" description="Mur ligase C-terminal" evidence="22">
    <location>
        <begin position="286"/>
        <end position="409"/>
    </location>
</feature>
<evidence type="ECO:0000256" key="21">
    <source>
        <dbReference type="PIRNR" id="PIRNR001563"/>
    </source>
</evidence>
<dbReference type="Gene3D" id="3.90.190.20">
    <property type="entry name" value="Mur ligase, C-terminal domain"/>
    <property type="match status" value="1"/>
</dbReference>
<comment type="catalytic activity">
    <reaction evidence="19">
        <text>(6R)-5,10-methylenetetrahydrofolyl-(gamma-L-Glu)(n) + L-glutamate + ATP = (6R)-5,10-methylenetetrahydrofolyl-(gamma-L-Glu)(n+1) + ADP + phosphate + H(+)</text>
        <dbReference type="Rhea" id="RHEA:51912"/>
        <dbReference type="Rhea" id="RHEA-COMP:13257"/>
        <dbReference type="Rhea" id="RHEA-COMP:13258"/>
        <dbReference type="ChEBI" id="CHEBI:15378"/>
        <dbReference type="ChEBI" id="CHEBI:29985"/>
        <dbReference type="ChEBI" id="CHEBI:30616"/>
        <dbReference type="ChEBI" id="CHEBI:43474"/>
        <dbReference type="ChEBI" id="CHEBI:136572"/>
        <dbReference type="ChEBI" id="CHEBI:456216"/>
        <dbReference type="EC" id="6.3.2.17"/>
    </reaction>
</comment>
<dbReference type="EC" id="6.3.2.12" evidence="5"/>
<keyword evidence="12" id="KW-0460">Magnesium</keyword>
<evidence type="ECO:0000256" key="1">
    <source>
        <dbReference type="ARBA" id="ARBA00002714"/>
    </source>
</evidence>
<comment type="similarity">
    <text evidence="4 21">Belongs to the folylpolyglutamate synthase family.</text>
</comment>
<evidence type="ECO:0000256" key="20">
    <source>
        <dbReference type="ARBA" id="ARBA00049161"/>
    </source>
</evidence>